<sequence>MLVAFDGPIAALPSTRSPADGLRVMVAEGRLPREVARTDDPFVILAYAATIGPATERAVYAQLCRIEHGIVAVARVAPGIREALAATAAAGTRITVVSSLDLAAVRAFLVLHGLEDRVHHLAARTGPDRTVLPPAPDLVTLAIHTCAIPVESCVFVGATDHDLTAARAAGVETIHHRRVTFTPAPQSAAPRNPWFDALSAPTKR</sequence>
<feature type="region of interest" description="Disordered" evidence="1">
    <location>
        <begin position="185"/>
        <end position="204"/>
    </location>
</feature>
<dbReference type="RefSeq" id="WP_184688170.1">
    <property type="nucleotide sequence ID" value="NZ_JACHJN010000001.1"/>
</dbReference>
<dbReference type="GO" id="GO:0006281">
    <property type="term" value="P:DNA repair"/>
    <property type="evidence" value="ECO:0007669"/>
    <property type="project" value="TreeGrafter"/>
</dbReference>
<comment type="caution">
    <text evidence="2">The sequence shown here is derived from an EMBL/GenBank/DDBJ whole genome shotgun (WGS) entry which is preliminary data.</text>
</comment>
<name>A0A841CB20_9PSEU</name>
<dbReference type="AlphaFoldDB" id="A0A841CB20"/>
<dbReference type="EMBL" id="JACHJN010000001">
    <property type="protein sequence ID" value="MBB5954180.1"/>
    <property type="molecule type" value="Genomic_DNA"/>
</dbReference>
<dbReference type="Gene3D" id="3.40.50.1000">
    <property type="entry name" value="HAD superfamily/HAD-like"/>
    <property type="match status" value="1"/>
</dbReference>
<evidence type="ECO:0000256" key="1">
    <source>
        <dbReference type="SAM" id="MobiDB-lite"/>
    </source>
</evidence>
<accession>A0A841CB20</accession>
<dbReference type="InterPro" id="IPR050155">
    <property type="entry name" value="HAD-like_hydrolase_sf"/>
</dbReference>
<proteinExistence type="predicted"/>
<evidence type="ECO:0000313" key="2">
    <source>
        <dbReference type="EMBL" id="MBB5954180.1"/>
    </source>
</evidence>
<dbReference type="PANTHER" id="PTHR43434">
    <property type="entry name" value="PHOSPHOGLYCOLATE PHOSPHATASE"/>
    <property type="match status" value="1"/>
</dbReference>
<gene>
    <name evidence="2" type="ORF">FHS29_000750</name>
</gene>
<dbReference type="Proteomes" id="UP000547510">
    <property type="component" value="Unassembled WGS sequence"/>
</dbReference>
<dbReference type="GO" id="GO:0005829">
    <property type="term" value="C:cytosol"/>
    <property type="evidence" value="ECO:0007669"/>
    <property type="project" value="TreeGrafter"/>
</dbReference>
<keyword evidence="3" id="KW-1185">Reference proteome</keyword>
<dbReference type="InterPro" id="IPR041492">
    <property type="entry name" value="HAD_2"/>
</dbReference>
<evidence type="ECO:0000313" key="3">
    <source>
        <dbReference type="Proteomes" id="UP000547510"/>
    </source>
</evidence>
<dbReference type="GO" id="GO:0008967">
    <property type="term" value="F:phosphoglycolate phosphatase activity"/>
    <property type="evidence" value="ECO:0007669"/>
    <property type="project" value="TreeGrafter"/>
</dbReference>
<dbReference type="PANTHER" id="PTHR43434:SF1">
    <property type="entry name" value="PHOSPHOGLYCOLATE PHOSPHATASE"/>
    <property type="match status" value="1"/>
</dbReference>
<dbReference type="InterPro" id="IPR036412">
    <property type="entry name" value="HAD-like_sf"/>
</dbReference>
<dbReference type="SUPFAM" id="SSF56784">
    <property type="entry name" value="HAD-like"/>
    <property type="match status" value="1"/>
</dbReference>
<reference evidence="2 3" key="1">
    <citation type="submission" date="2020-08" db="EMBL/GenBank/DDBJ databases">
        <title>Genomic Encyclopedia of Type Strains, Phase III (KMG-III): the genomes of soil and plant-associated and newly described type strains.</title>
        <authorList>
            <person name="Whitman W."/>
        </authorList>
    </citation>
    <scope>NUCLEOTIDE SEQUENCE [LARGE SCALE GENOMIC DNA]</scope>
    <source>
        <strain evidence="2 3">CECT 8640</strain>
    </source>
</reference>
<dbReference type="Pfam" id="PF13419">
    <property type="entry name" value="HAD_2"/>
    <property type="match status" value="1"/>
</dbReference>
<protein>
    <submittedName>
        <fullName evidence="2">Beta-phosphoglucomutase-like phosphatase (HAD superfamily)</fullName>
    </submittedName>
</protein>
<dbReference type="InterPro" id="IPR023214">
    <property type="entry name" value="HAD_sf"/>
</dbReference>
<organism evidence="2 3">
    <name type="scientific">Saccharothrix tamanrassetensis</name>
    <dbReference type="NCBI Taxonomy" id="1051531"/>
    <lineage>
        <taxon>Bacteria</taxon>
        <taxon>Bacillati</taxon>
        <taxon>Actinomycetota</taxon>
        <taxon>Actinomycetes</taxon>
        <taxon>Pseudonocardiales</taxon>
        <taxon>Pseudonocardiaceae</taxon>
        <taxon>Saccharothrix</taxon>
    </lineage>
</organism>